<dbReference type="InterPro" id="IPR046342">
    <property type="entry name" value="CBS_dom_sf"/>
</dbReference>
<feature type="transmembrane region" description="Helical" evidence="9">
    <location>
        <begin position="603"/>
        <end position="627"/>
    </location>
</feature>
<feature type="transmembrane region" description="Helical" evidence="9">
    <location>
        <begin position="133"/>
        <end position="152"/>
    </location>
</feature>
<evidence type="ECO:0000259" key="10">
    <source>
        <dbReference type="PROSITE" id="PS51371"/>
    </source>
</evidence>
<keyword evidence="2 9" id="KW-0813">Transport</keyword>
<comment type="similarity">
    <text evidence="9">Belongs to the chloride channel (TC 2.A.49) family.</text>
</comment>
<dbReference type="Pfam" id="PF00571">
    <property type="entry name" value="CBS"/>
    <property type="match status" value="1"/>
</dbReference>
<feature type="transmembrane region" description="Helical" evidence="9">
    <location>
        <begin position="354"/>
        <end position="371"/>
    </location>
</feature>
<dbReference type="GO" id="GO:0005794">
    <property type="term" value="C:Golgi apparatus"/>
    <property type="evidence" value="ECO:0007669"/>
    <property type="project" value="TreeGrafter"/>
</dbReference>
<feature type="transmembrane region" description="Helical" evidence="9">
    <location>
        <begin position="534"/>
        <end position="557"/>
    </location>
</feature>
<accession>A0AAF3ERN8</accession>
<dbReference type="PANTHER" id="PTHR45711">
    <property type="entry name" value="CHLORIDE CHANNEL PROTEIN"/>
    <property type="match status" value="1"/>
</dbReference>
<evidence type="ECO:0000256" key="6">
    <source>
        <dbReference type="ARBA" id="ARBA00023136"/>
    </source>
</evidence>
<evidence type="ECO:0000256" key="9">
    <source>
        <dbReference type="RuleBase" id="RU361221"/>
    </source>
</evidence>
<dbReference type="Gene3D" id="3.10.580.10">
    <property type="entry name" value="CBS-domain"/>
    <property type="match status" value="1"/>
</dbReference>
<dbReference type="Gene3D" id="1.10.3080.10">
    <property type="entry name" value="Clc chloride channel"/>
    <property type="match status" value="1"/>
</dbReference>
<organism evidence="11 12">
    <name type="scientific">Mesorhabditis belari</name>
    <dbReference type="NCBI Taxonomy" id="2138241"/>
    <lineage>
        <taxon>Eukaryota</taxon>
        <taxon>Metazoa</taxon>
        <taxon>Ecdysozoa</taxon>
        <taxon>Nematoda</taxon>
        <taxon>Chromadorea</taxon>
        <taxon>Rhabditida</taxon>
        <taxon>Rhabditina</taxon>
        <taxon>Rhabditomorpha</taxon>
        <taxon>Rhabditoidea</taxon>
        <taxon>Rhabditidae</taxon>
        <taxon>Mesorhabditinae</taxon>
        <taxon>Mesorhabditis</taxon>
    </lineage>
</organism>
<dbReference type="WBParaSite" id="MBELARI_LOCUS1654">
    <property type="protein sequence ID" value="MBELARI_LOCUS1654"/>
    <property type="gene ID" value="MBELARI_LOCUS1654"/>
</dbReference>
<feature type="transmembrane region" description="Helical" evidence="9">
    <location>
        <begin position="392"/>
        <end position="417"/>
    </location>
</feature>
<dbReference type="SMART" id="SM00116">
    <property type="entry name" value="CBS"/>
    <property type="match status" value="2"/>
</dbReference>
<evidence type="ECO:0000256" key="1">
    <source>
        <dbReference type="ARBA" id="ARBA00004337"/>
    </source>
</evidence>
<feature type="transmembrane region" description="Helical" evidence="9">
    <location>
        <begin position="578"/>
        <end position="597"/>
    </location>
</feature>
<evidence type="ECO:0000256" key="3">
    <source>
        <dbReference type="ARBA" id="ARBA00022692"/>
    </source>
</evidence>
<feature type="transmembrane region" description="Helical" evidence="9">
    <location>
        <begin position="318"/>
        <end position="342"/>
    </location>
</feature>
<dbReference type="InterPro" id="IPR014743">
    <property type="entry name" value="Cl-channel_core"/>
</dbReference>
<dbReference type="GO" id="GO:0008021">
    <property type="term" value="C:synaptic vesicle"/>
    <property type="evidence" value="ECO:0007669"/>
    <property type="project" value="TreeGrafter"/>
</dbReference>
<dbReference type="PANTHER" id="PTHR45711:SF6">
    <property type="entry name" value="CHLORIDE CHANNEL PROTEIN"/>
    <property type="match status" value="1"/>
</dbReference>
<dbReference type="AlphaFoldDB" id="A0AAF3ERN8"/>
<dbReference type="SUPFAM" id="SSF81340">
    <property type="entry name" value="Clc chloride channel"/>
    <property type="match status" value="1"/>
</dbReference>
<keyword evidence="3 9" id="KW-0812">Transmembrane</keyword>
<dbReference type="CDD" id="cd03684">
    <property type="entry name" value="ClC_3_like"/>
    <property type="match status" value="1"/>
</dbReference>
<dbReference type="Pfam" id="PF00654">
    <property type="entry name" value="Voltage_CLC"/>
    <property type="match status" value="1"/>
</dbReference>
<dbReference type="GO" id="GO:0005886">
    <property type="term" value="C:plasma membrane"/>
    <property type="evidence" value="ECO:0007669"/>
    <property type="project" value="TreeGrafter"/>
</dbReference>
<keyword evidence="6 9" id="KW-0472">Membrane</keyword>
<protein>
    <recommendedName>
        <fullName evidence="9">Chloride channel protein</fullName>
    </recommendedName>
</protein>
<feature type="transmembrane region" description="Helical" evidence="9">
    <location>
        <begin position="216"/>
        <end position="237"/>
    </location>
</feature>
<keyword evidence="4 9" id="KW-1133">Transmembrane helix</keyword>
<name>A0AAF3ERN8_9BILA</name>
<dbReference type="Gene3D" id="3.10.580.20">
    <property type="match status" value="1"/>
</dbReference>
<dbReference type="GO" id="GO:0005769">
    <property type="term" value="C:early endosome"/>
    <property type="evidence" value="ECO:0007669"/>
    <property type="project" value="TreeGrafter"/>
</dbReference>
<dbReference type="SUPFAM" id="SSF54631">
    <property type="entry name" value="CBS-domain pair"/>
    <property type="match status" value="1"/>
</dbReference>
<dbReference type="PRINTS" id="PR00762">
    <property type="entry name" value="CLCHANNEL"/>
</dbReference>
<feature type="transmembrane region" description="Helical" evidence="9">
    <location>
        <begin position="289"/>
        <end position="306"/>
    </location>
</feature>
<feature type="transmembrane region" description="Helical" evidence="9">
    <location>
        <begin position="507"/>
        <end position="528"/>
    </location>
</feature>
<proteinExistence type="inferred from homology"/>
<comment type="subcellular location">
    <subcellularLocation>
        <location evidence="1">Endosome membrane</location>
        <topology evidence="1">Multi-pass membrane protein</topology>
    </subcellularLocation>
    <subcellularLocation>
        <location evidence="9">Membrane</location>
        <topology evidence="9">Multi-pass membrane protein</topology>
    </subcellularLocation>
</comment>
<dbReference type="InterPro" id="IPR001807">
    <property type="entry name" value="ClC"/>
</dbReference>
<feature type="transmembrane region" description="Helical" evidence="9">
    <location>
        <begin position="437"/>
        <end position="454"/>
    </location>
</feature>
<evidence type="ECO:0000313" key="11">
    <source>
        <dbReference type="Proteomes" id="UP000887575"/>
    </source>
</evidence>
<dbReference type="FunFam" id="1.10.3080.10:FF:000011">
    <property type="entry name" value="Chloride channel protein"/>
    <property type="match status" value="1"/>
</dbReference>
<evidence type="ECO:0000256" key="8">
    <source>
        <dbReference type="PROSITE-ProRule" id="PRU00703"/>
    </source>
</evidence>
<feature type="domain" description="CBS" evidence="10">
    <location>
        <begin position="765"/>
        <end position="821"/>
    </location>
</feature>
<keyword evidence="8" id="KW-0129">CBS domain</keyword>
<dbReference type="CDD" id="cd04591">
    <property type="entry name" value="CBS_pair_voltage-gated_CLC_euk_bac"/>
    <property type="match status" value="1"/>
</dbReference>
<dbReference type="Proteomes" id="UP000887575">
    <property type="component" value="Unassembled WGS sequence"/>
</dbReference>
<sequence length="832" mass="92425">MHRLLPDEEELESVSLISSPVRIPPTAIANRRGFKMDRRQRETSLDDDEPAMVHVDTNGSGAVSFNSNGIDKDLEEEESPLDNIPAIFSKYGDFHTIDWQRDLARDRLRHKLITNKKRDWPLGLLGSAWDSGAGWLCVLMVGMAAGATAGVIDIGARWMSDLKNGICADRFWLDKEHCCWSDDKTLYKDDSCSAWTTWPEVFNIYEKSNLYYFLDFFFYVSWAMSMAGLAVVLVKVFAPYACGSGIPEIKCILSGFVIRGYLGKWTFIIKSVGLMLSTASGLSLGKEGPMVHLACCIGNIFSYLFPKYGMNEAKKREILSASAAAGVSVAFGAPIGGVMFSLEEASYYFPLKTMWRSFFCALVAGIILRIVNPFGSDQTSLFHIDYMMKWTFIELIPFALLGVWGGILGSIFIWANIKWRSYCKNSAFLGRHNINEVLVVTAVTAVISYFNPYMRKNTSALIKQLFDRCGPDDVTSDLCDYRNRTITTSKVDDNYHTGIFGDGVETAIWQLIFALICKLIFTVFTFGLKVPCGLFIPSLAMGAISGRLLGITMEALTTSLQASGGQSEWMSCQIGKDCVYPGLYAMVGAAAVLGGVTRMTVSLVVIMFELTGSLEFIVPTMVAVMFAKWVGDATHKQGVYEAHIQLNGYPFLNNKEEYPYSTVASQVMRPRRDEPELCVLTQDGMTLGEIEALLRDTDFNGYPVVVSRSSMYLTGFCTRRDLQLALHSARKTQPYIVTASVVFFTPTVPDATSVGGPAPLRLRKLVDLAPMTITDQMPMETIIDMFRKLGLRHVLVTRSGKVLGIITKKDILEFMRHQESGFPGSVANPNFN</sequence>
<evidence type="ECO:0000256" key="4">
    <source>
        <dbReference type="ARBA" id="ARBA00022989"/>
    </source>
</evidence>
<evidence type="ECO:0000256" key="2">
    <source>
        <dbReference type="ARBA" id="ARBA00022448"/>
    </source>
</evidence>
<evidence type="ECO:0000313" key="12">
    <source>
        <dbReference type="WBParaSite" id="MBELARI_LOCUS1654"/>
    </source>
</evidence>
<keyword evidence="11" id="KW-1185">Reference proteome</keyword>
<reference evidence="12" key="1">
    <citation type="submission" date="2024-02" db="UniProtKB">
        <authorList>
            <consortium name="WormBaseParasite"/>
        </authorList>
    </citation>
    <scope>IDENTIFICATION</scope>
</reference>
<evidence type="ECO:0000256" key="7">
    <source>
        <dbReference type="ARBA" id="ARBA00023214"/>
    </source>
</evidence>
<dbReference type="InterPro" id="IPR000644">
    <property type="entry name" value="CBS_dom"/>
</dbReference>
<keyword evidence="7 9" id="KW-0868">Chloride</keyword>
<evidence type="ECO:0000256" key="5">
    <source>
        <dbReference type="ARBA" id="ARBA00023065"/>
    </source>
</evidence>
<dbReference type="GO" id="GO:0005247">
    <property type="term" value="F:voltage-gated chloride channel activity"/>
    <property type="evidence" value="ECO:0007669"/>
    <property type="project" value="TreeGrafter"/>
</dbReference>
<dbReference type="GO" id="GO:0010008">
    <property type="term" value="C:endosome membrane"/>
    <property type="evidence" value="ECO:0007669"/>
    <property type="project" value="UniProtKB-SubCell"/>
</dbReference>
<dbReference type="PROSITE" id="PS51371">
    <property type="entry name" value="CBS"/>
    <property type="match status" value="1"/>
</dbReference>
<keyword evidence="5 9" id="KW-0406">Ion transport</keyword>